<name>A0A1I8ME34_MUSDO</name>
<feature type="compositionally biased region" description="Low complexity" evidence="3">
    <location>
        <begin position="1596"/>
        <end position="1610"/>
    </location>
</feature>
<feature type="compositionally biased region" description="Basic and acidic residues" evidence="3">
    <location>
        <begin position="1043"/>
        <end position="1063"/>
    </location>
</feature>
<dbReference type="PANTHER" id="PTHR24123:SF141">
    <property type="entry name" value="ANKYRIN 2, ISOFORM U"/>
    <property type="match status" value="1"/>
</dbReference>
<protein>
    <submittedName>
        <fullName evidence="4">Uncharacterized protein</fullName>
    </submittedName>
</protein>
<keyword evidence="1" id="KW-0677">Repeat</keyword>
<feature type="region of interest" description="Disordered" evidence="3">
    <location>
        <begin position="1040"/>
        <end position="1074"/>
    </location>
</feature>
<dbReference type="STRING" id="7370.A0A1I8ME34"/>
<feature type="region of interest" description="Disordered" evidence="3">
    <location>
        <begin position="387"/>
        <end position="417"/>
    </location>
</feature>
<dbReference type="PANTHER" id="PTHR24123">
    <property type="entry name" value="ANKYRIN REPEAT-CONTAINING"/>
    <property type="match status" value="1"/>
</dbReference>
<organism evidence="4">
    <name type="scientific">Musca domestica</name>
    <name type="common">House fly</name>
    <dbReference type="NCBI Taxonomy" id="7370"/>
    <lineage>
        <taxon>Eukaryota</taxon>
        <taxon>Metazoa</taxon>
        <taxon>Ecdysozoa</taxon>
        <taxon>Arthropoda</taxon>
        <taxon>Hexapoda</taxon>
        <taxon>Insecta</taxon>
        <taxon>Pterygota</taxon>
        <taxon>Neoptera</taxon>
        <taxon>Endopterygota</taxon>
        <taxon>Diptera</taxon>
        <taxon>Brachycera</taxon>
        <taxon>Muscomorpha</taxon>
        <taxon>Muscoidea</taxon>
        <taxon>Muscidae</taxon>
        <taxon>Musca</taxon>
    </lineage>
</organism>
<feature type="region of interest" description="Disordered" evidence="3">
    <location>
        <begin position="683"/>
        <end position="735"/>
    </location>
</feature>
<feature type="compositionally biased region" description="Polar residues" evidence="3">
    <location>
        <begin position="388"/>
        <end position="399"/>
    </location>
</feature>
<feature type="region of interest" description="Disordered" evidence="3">
    <location>
        <begin position="1313"/>
        <end position="1352"/>
    </location>
</feature>
<dbReference type="eggNOG" id="KOG4177">
    <property type="taxonomic scope" value="Eukaryota"/>
</dbReference>
<dbReference type="VEuPathDB" id="VectorBase:MDOMA2_011813"/>
<feature type="compositionally biased region" description="Basic and acidic residues" evidence="3">
    <location>
        <begin position="1581"/>
        <end position="1592"/>
    </location>
</feature>
<feature type="compositionally biased region" description="Polar residues" evidence="3">
    <location>
        <begin position="689"/>
        <end position="711"/>
    </location>
</feature>
<dbReference type="EnsemblMetazoa" id="MDOA003945-RA">
    <property type="protein sequence ID" value="MDOA003945-PA"/>
    <property type="gene ID" value="MDOA003945"/>
</dbReference>
<feature type="compositionally biased region" description="Low complexity" evidence="3">
    <location>
        <begin position="1329"/>
        <end position="1342"/>
    </location>
</feature>
<dbReference type="Gene3D" id="2.60.220.30">
    <property type="match status" value="1"/>
</dbReference>
<feature type="region of interest" description="Disordered" evidence="3">
    <location>
        <begin position="588"/>
        <end position="620"/>
    </location>
</feature>
<dbReference type="VEuPathDB" id="VectorBase:MDOMA2_008918"/>
<evidence type="ECO:0000256" key="3">
    <source>
        <dbReference type="SAM" id="MobiDB-lite"/>
    </source>
</evidence>
<evidence type="ECO:0000256" key="1">
    <source>
        <dbReference type="ARBA" id="ARBA00022737"/>
    </source>
</evidence>
<dbReference type="VEuPathDB" id="VectorBase:MDOA003945"/>
<sequence length="1630" mass="180645">MDAQPVDPDLTAKLLGRGVAVSPIVTVEPRRRKFHKAITLSMPAPKAHSQGMINQYSGNTPTLRLLCSITEKQIRKKKEKLLEVKDKSQEVVQTAHEIVSETVETASKKVENIISAFETKKPENGLAEPLATKSTSKIIDETAERIQDSIIADQKSAADAVKSFSETKVDETKEFLLTESESVKDKIKAFTEPKIAEAKDTSSQFAQGVGKAKEFIENESSSAAESVKSGASQVQDKLSAGFDKLGQMFAGAKKTVESEVKETSETIETKANETKSETKEKIEQGIAGTKDFIVTETKTVTETIKTFSEPVKIEEKLTEAKDSVKTEANNVADAIKSFTDKAGAAIDGVQSKIKKEQVVASDKIDQTIADFEAKKVTYEFRGLEPKVTPTTTSLEQEPTSVPEAAPRKTVSTLDDSREKLEEMKSIVADARKLTRDFLSMEQESQLPKPRSDIVEETKQIEKTTVETITFPPVVETTIKEGNDLLMKGSETLHTAKQQIDKHVDEAKQIVDDGIEIAAPITKPEITTSSVKTLTQDFLSFEQAGPMHVTSSSEPRKSLTDAEFCKSVEETITKKMSEGLIEISEQLKLEESDIPHSQTPPPTPIETKNEKSEYAEGTQKATIDEDNLIDTVKTLHKTTESTFERITTISTTEHISIQTVKPFAYTSSVKSHSFFESKKLPAEMLDTKRSTPPTAFPQTKDTPSFTEMSESSQLRRPDAQPPTTASASKNDGDLPSAVEASVTTIIADKEPALSDREYLEKIMKCGDVKRKIQELETQRQRQDNVPTGSKTNQLESEADKSASVKDAIHAMEEKLVSTTVEAVPFAVRRRDSLRAECDLPVLERQILSEIDVQLVQLTKAEPEITVVKQSPIEAMEKQFEQLQTIDEPVCEKICQKKKAFEVADGRVVTDTLDLEIGVHNKTEVVEETLPKVKEVVESFEKKKPTSSTLEAIPFSPRKRDVRPNIEVDLVAVEKHILTETDVLLESLAPVPSKEAVVKIQPLQSPQDSTGMPIEEACEIKCSKRRISELAKLFEGQKQTQEYASEARADQNLSDTKEIETEKTAQDSQLKETITSTISLDKPLDNRKTEVDRVISQSTADTQKHSCDDTEMNKLSVSKDMWDNTQRIFEASPSDFFEVCEITTDGFAKTRQIQHPDFRRSAETESRANEKQPLKDHPFLSKTAVETFSFIDDVTDVSQTKLPSVAQYEEEKNTVSKVKREIYRYESQVTKSHDKQMPRSPFTIDTKERTRTGTTNKLSDSNLRKDRIDSELSLQGRIGIFETGDDNTVITKHEIKGEMVKDLSFVGPVFTKQTPVPSHSTVTTEEKQGHSSSVVEETITSSTTNKSAFGPDIDTEDKTIVPSILKSKTILEEEVRISGRQDFYGSSETNSRVQLTREVDKENKSEKGHIYRVTETTYSPVKPGHPLYLTTEPDDVISHSIEKSIGEMGSTISKKTATLTTTALSQKSELSILTRTTTDFTHAYEEQERRGETAGTTKILVPMSQPKLPSATEKKQEDIQLTDHQSIQTLSLKQETNLLTSASKKSFPTAAEKGGASDISDAIASGKGVFAPYSDKETEDDDDRKVPEVKEDKPVPSLPMKPTDPLTTTTKPGVPIDSGKGGVTPYSDEESE</sequence>
<reference evidence="4" key="1">
    <citation type="submission" date="2020-05" db="UniProtKB">
        <authorList>
            <consortium name="EnsemblMetazoa"/>
        </authorList>
    </citation>
    <scope>IDENTIFICATION</scope>
    <source>
        <strain evidence="4">Aabys</strain>
    </source>
</reference>
<feature type="compositionally biased region" description="Polar residues" evidence="3">
    <location>
        <begin position="782"/>
        <end position="794"/>
    </location>
</feature>
<feature type="region of interest" description="Disordered" evidence="3">
    <location>
        <begin position="775"/>
        <end position="799"/>
    </location>
</feature>
<feature type="region of interest" description="Disordered" evidence="3">
    <location>
        <begin position="255"/>
        <end position="282"/>
    </location>
</feature>
<feature type="compositionally biased region" description="Polar residues" evidence="3">
    <location>
        <begin position="1064"/>
        <end position="1074"/>
    </location>
</feature>
<dbReference type="InterPro" id="IPR051165">
    <property type="entry name" value="Multifunctional_ANK_Repeat"/>
</dbReference>
<proteinExistence type="predicted"/>
<accession>A0A1I8ME34</accession>
<keyword evidence="2" id="KW-0040">ANK repeat</keyword>
<feature type="region of interest" description="Disordered" evidence="3">
    <location>
        <begin position="1545"/>
        <end position="1630"/>
    </location>
</feature>
<evidence type="ECO:0000313" key="4">
    <source>
        <dbReference type="EnsemblMetazoa" id="MDOA003945-PA"/>
    </source>
</evidence>
<evidence type="ECO:0000256" key="2">
    <source>
        <dbReference type="ARBA" id="ARBA00023043"/>
    </source>
</evidence>